<dbReference type="AlphaFoldDB" id="A0A2P2MKL1"/>
<proteinExistence type="predicted"/>
<organism evidence="1">
    <name type="scientific">Rhizophora mucronata</name>
    <name type="common">Asiatic mangrove</name>
    <dbReference type="NCBI Taxonomy" id="61149"/>
    <lineage>
        <taxon>Eukaryota</taxon>
        <taxon>Viridiplantae</taxon>
        <taxon>Streptophyta</taxon>
        <taxon>Embryophyta</taxon>
        <taxon>Tracheophyta</taxon>
        <taxon>Spermatophyta</taxon>
        <taxon>Magnoliopsida</taxon>
        <taxon>eudicotyledons</taxon>
        <taxon>Gunneridae</taxon>
        <taxon>Pentapetalae</taxon>
        <taxon>rosids</taxon>
        <taxon>fabids</taxon>
        <taxon>Malpighiales</taxon>
        <taxon>Rhizophoraceae</taxon>
        <taxon>Rhizophora</taxon>
    </lineage>
</organism>
<evidence type="ECO:0000313" key="1">
    <source>
        <dbReference type="EMBL" id="MBX30781.1"/>
    </source>
</evidence>
<protein>
    <submittedName>
        <fullName evidence="1">Uncharacterized protein</fullName>
    </submittedName>
</protein>
<sequence length="19" mass="2026">MSNMSSKRGAKMVGLGVWS</sequence>
<name>A0A2P2MKL1_RHIMU</name>
<accession>A0A2P2MKL1</accession>
<dbReference type="EMBL" id="GGEC01050297">
    <property type="protein sequence ID" value="MBX30781.1"/>
    <property type="molecule type" value="Transcribed_RNA"/>
</dbReference>
<reference evidence="1" key="1">
    <citation type="submission" date="2018-02" db="EMBL/GenBank/DDBJ databases">
        <title>Rhizophora mucronata_Transcriptome.</title>
        <authorList>
            <person name="Meera S.P."/>
            <person name="Sreeshan A."/>
            <person name="Augustine A."/>
        </authorList>
    </citation>
    <scope>NUCLEOTIDE SEQUENCE</scope>
    <source>
        <tissue evidence="1">Leaf</tissue>
    </source>
</reference>